<dbReference type="EMBL" id="AWXA01000041">
    <property type="protein sequence ID" value="ERT58724.1"/>
    <property type="molecule type" value="Genomic_DNA"/>
</dbReference>
<reference evidence="2 3" key="1">
    <citation type="submission" date="2013-09" db="EMBL/GenBank/DDBJ databases">
        <authorList>
            <person name="Durkin A.S."/>
            <person name="Haft D.R."/>
            <person name="McCorrison J."/>
            <person name="Torralba M."/>
            <person name="Gillis M."/>
            <person name="Haft D.H."/>
            <person name="Methe B."/>
            <person name="Sutton G."/>
            <person name="Nelson K.E."/>
        </authorList>
    </citation>
    <scope>NUCLEOTIDE SEQUENCE [LARGE SCALE GENOMIC DNA]</scope>
    <source>
        <strain evidence="2 3">BV3C16-1</strain>
    </source>
</reference>
<dbReference type="AlphaFoldDB" id="U7UIK6"/>
<dbReference type="RefSeq" id="WP_023054023.1">
    <property type="nucleotide sequence ID" value="NZ_AWXA01000041.1"/>
</dbReference>
<dbReference type="InterPro" id="IPR030395">
    <property type="entry name" value="GP_PDE_dom"/>
</dbReference>
<dbReference type="PATRIC" id="fig|1111454.3.peg.1491"/>
<sequence>MTSIIAHRGFAAKYPENTMLAFQKALACGADGIELDVQMTKDGVPVICHDEDISRTSNGVGYLKDYTYAELCRLNFAHTFKGIWEKIPTLEEYATWVKETALITNIELKTNIFTYDGLVPRVSEIISRHGLESRTIYSSFNHETIREIKRRQPEIPCGFLTDCRLLQPEDYCRQRHVECYHPNYLHVTYETVQACHACNIAVNPYTIDKPEDIQRFLSWQTDGIITNNPALALSCKIKQYG</sequence>
<evidence type="ECO:0000313" key="2">
    <source>
        <dbReference type="EMBL" id="ERT58724.1"/>
    </source>
</evidence>
<dbReference type="PROSITE" id="PS51704">
    <property type="entry name" value="GP_PDE"/>
    <property type="match status" value="1"/>
</dbReference>
<evidence type="ECO:0000313" key="3">
    <source>
        <dbReference type="Proteomes" id="UP000017090"/>
    </source>
</evidence>
<dbReference type="GO" id="GO:0008081">
    <property type="term" value="F:phosphoric diester hydrolase activity"/>
    <property type="evidence" value="ECO:0007669"/>
    <property type="project" value="InterPro"/>
</dbReference>
<dbReference type="eggNOG" id="COG0584">
    <property type="taxonomic scope" value="Bacteria"/>
</dbReference>
<feature type="domain" description="GP-PDE" evidence="1">
    <location>
        <begin position="2"/>
        <end position="236"/>
    </location>
</feature>
<dbReference type="OrthoDB" id="384721at2"/>
<dbReference type="PANTHER" id="PTHR46211:SF1">
    <property type="entry name" value="GLYCEROPHOSPHODIESTER PHOSPHODIESTERASE, CYTOPLASMIC"/>
    <property type="match status" value="1"/>
</dbReference>
<dbReference type="Gene3D" id="3.20.20.190">
    <property type="entry name" value="Phosphatidylinositol (PI) phosphodiesterase"/>
    <property type="match status" value="1"/>
</dbReference>
<dbReference type="Proteomes" id="UP000017090">
    <property type="component" value="Unassembled WGS sequence"/>
</dbReference>
<accession>U7UIK6</accession>
<dbReference type="GO" id="GO:0006629">
    <property type="term" value="P:lipid metabolic process"/>
    <property type="evidence" value="ECO:0007669"/>
    <property type="project" value="InterPro"/>
</dbReference>
<gene>
    <name evidence="2" type="ORF">HMPREF1250_1826</name>
</gene>
<organism evidence="2 3">
    <name type="scientific">Megasphaera vaginalis</name>
    <name type="common">ex Srinivasan et al. 2021</name>
    <dbReference type="NCBI Taxonomy" id="1111454"/>
    <lineage>
        <taxon>Bacteria</taxon>
        <taxon>Bacillati</taxon>
        <taxon>Bacillota</taxon>
        <taxon>Negativicutes</taxon>
        <taxon>Veillonellales</taxon>
        <taxon>Veillonellaceae</taxon>
        <taxon>Megasphaera</taxon>
    </lineage>
</organism>
<dbReference type="SUPFAM" id="SSF51695">
    <property type="entry name" value="PLC-like phosphodiesterases"/>
    <property type="match status" value="1"/>
</dbReference>
<comment type="caution">
    <text evidence="2">The sequence shown here is derived from an EMBL/GenBank/DDBJ whole genome shotgun (WGS) entry which is preliminary data.</text>
</comment>
<name>U7UIK6_9FIRM</name>
<dbReference type="CDD" id="cd08563">
    <property type="entry name" value="GDPD_TtGDE_like"/>
    <property type="match status" value="1"/>
</dbReference>
<evidence type="ECO:0000259" key="1">
    <source>
        <dbReference type="PROSITE" id="PS51704"/>
    </source>
</evidence>
<keyword evidence="3" id="KW-1185">Reference proteome</keyword>
<proteinExistence type="predicted"/>
<dbReference type="InterPro" id="IPR017946">
    <property type="entry name" value="PLC-like_Pdiesterase_TIM-brl"/>
</dbReference>
<dbReference type="Pfam" id="PF03009">
    <property type="entry name" value="GDPD"/>
    <property type="match status" value="1"/>
</dbReference>
<dbReference type="PANTHER" id="PTHR46211">
    <property type="entry name" value="GLYCEROPHOSPHORYL DIESTER PHOSPHODIESTERASE"/>
    <property type="match status" value="1"/>
</dbReference>
<protein>
    <submittedName>
        <fullName evidence="2">Glycerophosphodiester phosphodiesterase family protein</fullName>
    </submittedName>
</protein>
<dbReference type="STRING" id="1111454.HMPREF1250_1826"/>